<proteinExistence type="predicted"/>
<evidence type="ECO:0000313" key="3">
    <source>
        <dbReference type="Proteomes" id="UP000320806"/>
    </source>
</evidence>
<feature type="region of interest" description="Disordered" evidence="1">
    <location>
        <begin position="25"/>
        <end position="56"/>
    </location>
</feature>
<sequence length="56" mass="6068">MARSHHRNTAATANPVLAAAMREIARSNAAGTHANKATRRRRTRAGAKSAALRDFR</sequence>
<protein>
    <submittedName>
        <fullName evidence="2">Uncharacterized protein</fullName>
    </submittedName>
</protein>
<comment type="caution">
    <text evidence="2">The sequence shown here is derived from an EMBL/GenBank/DDBJ whole genome shotgun (WGS) entry which is preliminary data.</text>
</comment>
<evidence type="ECO:0000256" key="1">
    <source>
        <dbReference type="SAM" id="MobiDB-lite"/>
    </source>
</evidence>
<feature type="compositionally biased region" description="Basic residues" evidence="1">
    <location>
        <begin position="36"/>
        <end position="45"/>
    </location>
</feature>
<gene>
    <name evidence="2" type="ORF">FB459_2048</name>
</gene>
<organism evidence="2 3">
    <name type="scientific">Yimella lutea</name>
    <dbReference type="NCBI Taxonomy" id="587872"/>
    <lineage>
        <taxon>Bacteria</taxon>
        <taxon>Bacillati</taxon>
        <taxon>Actinomycetota</taxon>
        <taxon>Actinomycetes</taxon>
        <taxon>Micrococcales</taxon>
        <taxon>Dermacoccaceae</taxon>
        <taxon>Yimella</taxon>
    </lineage>
</organism>
<dbReference type="AlphaFoldDB" id="A0A542EGW5"/>
<dbReference type="Proteomes" id="UP000320806">
    <property type="component" value="Unassembled WGS sequence"/>
</dbReference>
<dbReference type="RefSeq" id="WP_170221848.1">
    <property type="nucleotide sequence ID" value="NZ_BAABCI010000003.1"/>
</dbReference>
<dbReference type="EMBL" id="VFMO01000001">
    <property type="protein sequence ID" value="TQJ14580.1"/>
    <property type="molecule type" value="Genomic_DNA"/>
</dbReference>
<reference evidence="2 3" key="1">
    <citation type="submission" date="2019-06" db="EMBL/GenBank/DDBJ databases">
        <title>Sequencing the genomes of 1000 actinobacteria strains.</title>
        <authorList>
            <person name="Klenk H.-P."/>
        </authorList>
    </citation>
    <scope>NUCLEOTIDE SEQUENCE [LARGE SCALE GENOMIC DNA]</scope>
    <source>
        <strain evidence="2 3">DSM 19828</strain>
    </source>
</reference>
<accession>A0A542EGW5</accession>
<name>A0A542EGW5_9MICO</name>
<evidence type="ECO:0000313" key="2">
    <source>
        <dbReference type="EMBL" id="TQJ14580.1"/>
    </source>
</evidence>
<keyword evidence="3" id="KW-1185">Reference proteome</keyword>